<dbReference type="OrthoDB" id="10454473at2759"/>
<dbReference type="EMBL" id="CAJNYD010001356">
    <property type="protein sequence ID" value="CAF3331929.1"/>
    <property type="molecule type" value="Genomic_DNA"/>
</dbReference>
<organism evidence="3 8">
    <name type="scientific">Rotaria socialis</name>
    <dbReference type="NCBI Taxonomy" id="392032"/>
    <lineage>
        <taxon>Eukaryota</taxon>
        <taxon>Metazoa</taxon>
        <taxon>Spiralia</taxon>
        <taxon>Gnathifera</taxon>
        <taxon>Rotifera</taxon>
        <taxon>Eurotatoria</taxon>
        <taxon>Bdelloidea</taxon>
        <taxon>Philodinida</taxon>
        <taxon>Philodinidae</taxon>
        <taxon>Rotaria</taxon>
    </lineage>
</organism>
<dbReference type="Proteomes" id="UP000663833">
    <property type="component" value="Unassembled WGS sequence"/>
</dbReference>
<protein>
    <submittedName>
        <fullName evidence="3">Uncharacterized protein</fullName>
    </submittedName>
</protein>
<dbReference type="EMBL" id="CAJOBR010008537">
    <property type="protein sequence ID" value="CAF4880720.1"/>
    <property type="molecule type" value="Genomic_DNA"/>
</dbReference>
<name>A0A818AZ43_9BILA</name>
<keyword evidence="9" id="KW-1185">Reference proteome</keyword>
<dbReference type="AlphaFoldDB" id="A0A818AZ43"/>
<dbReference type="Proteomes" id="UP000663873">
    <property type="component" value="Unassembled WGS sequence"/>
</dbReference>
<evidence type="ECO:0000313" key="3">
    <source>
        <dbReference type="EMBL" id="CAF3413094.1"/>
    </source>
</evidence>
<accession>A0A818AZ43</accession>
<evidence type="ECO:0000313" key="6">
    <source>
        <dbReference type="EMBL" id="CAF4325638.1"/>
    </source>
</evidence>
<feature type="compositionally biased region" description="Polar residues" evidence="1">
    <location>
        <begin position="14"/>
        <end position="30"/>
    </location>
</feature>
<dbReference type="EMBL" id="CAJOBP010001390">
    <property type="protein sequence ID" value="CAF4280640.1"/>
    <property type="molecule type" value="Genomic_DNA"/>
</dbReference>
<sequence>MTHSSEQIEVPENTHASPCDTNVHSTPTINKRTRDDVGHSFENENENEANTTTLSLRENDGWQSSHRNNKKFITSRNRTFHNSNHSQNNVQTSSTNQQRTPDQISNQQQPVNKNEHVITNQARRFATTRYPFPPFIVHFKEDIRDKLVVEHLVKNAKEQCNHFDLRVLGYRRTQTNYAVAEYDVLIFVENTIICFFT</sequence>
<feature type="region of interest" description="Disordered" evidence="1">
    <location>
        <begin position="1"/>
        <end position="113"/>
    </location>
</feature>
<dbReference type="Proteomes" id="UP000663825">
    <property type="component" value="Unassembled WGS sequence"/>
</dbReference>
<evidence type="ECO:0000313" key="4">
    <source>
        <dbReference type="EMBL" id="CAF3428383.1"/>
    </source>
</evidence>
<dbReference type="Proteomes" id="UP000663872">
    <property type="component" value="Unassembled WGS sequence"/>
</dbReference>
<evidence type="ECO:0000313" key="2">
    <source>
        <dbReference type="EMBL" id="CAF3331929.1"/>
    </source>
</evidence>
<gene>
    <name evidence="4" type="ORF">GRG538_LOCUS12430</name>
    <name evidence="6" type="ORF">HFQ381_LOCUS15111</name>
    <name evidence="2" type="ORF">LUA448_LOCUS11183</name>
    <name evidence="7" type="ORF">QYT958_LOCUS29337</name>
    <name evidence="3" type="ORF">TIS948_LOCUS28770</name>
    <name evidence="5" type="ORF">UJA718_LOCUS11364</name>
</gene>
<comment type="caution">
    <text evidence="3">The sequence shown here is derived from an EMBL/GenBank/DDBJ whole genome shotgun (WGS) entry which is preliminary data.</text>
</comment>
<dbReference type="EMBL" id="CAJOBO010001014">
    <property type="protein sequence ID" value="CAF4325638.1"/>
    <property type="molecule type" value="Genomic_DNA"/>
</dbReference>
<feature type="compositionally biased region" description="Low complexity" evidence="1">
    <location>
        <begin position="81"/>
        <end position="98"/>
    </location>
</feature>
<reference evidence="3" key="1">
    <citation type="submission" date="2021-02" db="EMBL/GenBank/DDBJ databases">
        <authorList>
            <person name="Nowell W R."/>
        </authorList>
    </citation>
    <scope>NUCLEOTIDE SEQUENCE</scope>
</reference>
<dbReference type="EMBL" id="CAJNXB010005191">
    <property type="protein sequence ID" value="CAF3413094.1"/>
    <property type="molecule type" value="Genomic_DNA"/>
</dbReference>
<feature type="compositionally biased region" description="Polar residues" evidence="1">
    <location>
        <begin position="99"/>
        <end position="113"/>
    </location>
</feature>
<evidence type="ECO:0000256" key="1">
    <source>
        <dbReference type="SAM" id="MobiDB-lite"/>
    </source>
</evidence>
<evidence type="ECO:0000313" key="7">
    <source>
        <dbReference type="EMBL" id="CAF4880720.1"/>
    </source>
</evidence>
<feature type="compositionally biased region" description="Basic and acidic residues" evidence="1">
    <location>
        <begin position="32"/>
        <end position="42"/>
    </location>
</feature>
<dbReference type="Proteomes" id="UP000663851">
    <property type="component" value="Unassembled WGS sequence"/>
</dbReference>
<proteinExistence type="predicted"/>
<evidence type="ECO:0000313" key="9">
    <source>
        <dbReference type="Proteomes" id="UP000663873"/>
    </source>
</evidence>
<evidence type="ECO:0000313" key="5">
    <source>
        <dbReference type="EMBL" id="CAF4280640.1"/>
    </source>
</evidence>
<evidence type="ECO:0000313" key="8">
    <source>
        <dbReference type="Proteomes" id="UP000663825"/>
    </source>
</evidence>
<dbReference type="Proteomes" id="UP000663848">
    <property type="component" value="Unassembled WGS sequence"/>
</dbReference>
<dbReference type="EMBL" id="CAJNYT010001759">
    <property type="protein sequence ID" value="CAF3428383.1"/>
    <property type="molecule type" value="Genomic_DNA"/>
</dbReference>
<feature type="compositionally biased region" description="Polar residues" evidence="1">
    <location>
        <begin position="61"/>
        <end position="77"/>
    </location>
</feature>